<keyword evidence="8" id="KW-1185">Reference proteome</keyword>
<accession>A0A7H1NP52</accession>
<evidence type="ECO:0000256" key="1">
    <source>
        <dbReference type="ARBA" id="ARBA00004141"/>
    </source>
</evidence>
<feature type="transmembrane region" description="Helical" evidence="6">
    <location>
        <begin position="242"/>
        <end position="261"/>
    </location>
</feature>
<evidence type="ECO:0000256" key="4">
    <source>
        <dbReference type="ARBA" id="ARBA00022989"/>
    </source>
</evidence>
<dbReference type="GO" id="GO:0030255">
    <property type="term" value="P:protein secretion by the type IV secretion system"/>
    <property type="evidence" value="ECO:0007669"/>
    <property type="project" value="InterPro"/>
</dbReference>
<evidence type="ECO:0000313" key="8">
    <source>
        <dbReference type="Proteomes" id="UP000516349"/>
    </source>
</evidence>
<evidence type="ECO:0000256" key="5">
    <source>
        <dbReference type="ARBA" id="ARBA00023136"/>
    </source>
</evidence>
<reference evidence="7 8" key="1">
    <citation type="submission" date="2020-08" db="EMBL/GenBank/DDBJ databases">
        <title>Complete genome sequence of Entomobacter blattae G55GP.</title>
        <authorList>
            <person name="Poehlein A."/>
            <person name="Guzman J."/>
            <person name="Daniel R."/>
            <person name="Vilcinskas A."/>
        </authorList>
    </citation>
    <scope>NUCLEOTIDE SEQUENCE [LARGE SCALE GENOMIC DNA]</scope>
    <source>
        <strain evidence="7 8">G55GP</strain>
    </source>
</reference>
<comment type="similarity">
    <text evidence="2">Belongs to the TrbL/VirB6 family.</text>
</comment>
<name>A0A7H1NP52_9PROT</name>
<feature type="transmembrane region" description="Helical" evidence="6">
    <location>
        <begin position="204"/>
        <end position="222"/>
    </location>
</feature>
<evidence type="ECO:0000256" key="6">
    <source>
        <dbReference type="SAM" id="Phobius"/>
    </source>
</evidence>
<organism evidence="7 8">
    <name type="scientific">Entomobacter blattae</name>
    <dbReference type="NCBI Taxonomy" id="2762277"/>
    <lineage>
        <taxon>Bacteria</taxon>
        <taxon>Pseudomonadati</taxon>
        <taxon>Pseudomonadota</taxon>
        <taxon>Alphaproteobacteria</taxon>
        <taxon>Acetobacterales</taxon>
        <taxon>Acetobacteraceae</taxon>
        <taxon>Entomobacter</taxon>
    </lineage>
</organism>
<dbReference type="AlphaFoldDB" id="A0A7H1NP52"/>
<keyword evidence="4 6" id="KW-1133">Transmembrane helix</keyword>
<protein>
    <submittedName>
        <fullName evidence="7">TrbL/VirB6 plasmid conjugal transfer protein</fullName>
    </submittedName>
</protein>
<keyword evidence="3 6" id="KW-0812">Transmembrane</keyword>
<feature type="transmembrane region" description="Helical" evidence="6">
    <location>
        <begin position="172"/>
        <end position="192"/>
    </location>
</feature>
<dbReference type="GO" id="GO:0016020">
    <property type="term" value="C:membrane"/>
    <property type="evidence" value="ECO:0007669"/>
    <property type="project" value="UniProtKB-SubCell"/>
</dbReference>
<gene>
    <name evidence="7" type="ORF">JGUZn3_03050</name>
</gene>
<sequence>MTIQVTTQLFQVIDSKILEYTSAKVAIVTQMATPIVGIALTMMFLMEGMQLLFADGGGSLGQFFQRYIRTALIVGIAGAGGLYQTTLVHAALGLPDDVSHLLVTGSSSSSGNVANQIDECLNMAVTSTWEMWNHSSFFYGGGIVLAICAIDVLIITLVLCALMAGIILMSKFLLAITLCLGPAFIFCLLFKPTSGLFNKWIGHVLNYSLVTVICSVAFGIIWTFLRNGLQGVEQLTEGNSNAISATLTLSMVAASSIFIFMKIPDMASHLGNGVAGHIPDITRALNSGGGGSGKALSAPSSGAGSGLGSKVADAATAAASGGAGAAKAATNAIKGYARGSAK</sequence>
<dbReference type="InterPro" id="IPR007688">
    <property type="entry name" value="Conjugal_tfr_TrbL/VirB6"/>
</dbReference>
<dbReference type="EMBL" id="CP060244">
    <property type="protein sequence ID" value="QNT77562.1"/>
    <property type="molecule type" value="Genomic_DNA"/>
</dbReference>
<evidence type="ECO:0000256" key="2">
    <source>
        <dbReference type="ARBA" id="ARBA00007802"/>
    </source>
</evidence>
<evidence type="ECO:0000313" key="7">
    <source>
        <dbReference type="EMBL" id="QNT77562.1"/>
    </source>
</evidence>
<evidence type="ECO:0000256" key="3">
    <source>
        <dbReference type="ARBA" id="ARBA00022692"/>
    </source>
</evidence>
<keyword evidence="5 6" id="KW-0472">Membrane</keyword>
<dbReference type="KEGG" id="ebla:JGUZn3_03050"/>
<dbReference type="RefSeq" id="WP_203414014.1">
    <property type="nucleotide sequence ID" value="NZ_CP060244.1"/>
</dbReference>
<feature type="transmembrane region" description="Helical" evidence="6">
    <location>
        <begin position="137"/>
        <end position="166"/>
    </location>
</feature>
<proteinExistence type="inferred from homology"/>
<dbReference type="Pfam" id="PF04610">
    <property type="entry name" value="TrbL"/>
    <property type="match status" value="1"/>
</dbReference>
<dbReference type="Proteomes" id="UP000516349">
    <property type="component" value="Chromosome"/>
</dbReference>
<comment type="subcellular location">
    <subcellularLocation>
        <location evidence="1">Membrane</location>
        <topology evidence="1">Multi-pass membrane protein</topology>
    </subcellularLocation>
</comment>